<feature type="region of interest" description="Disordered" evidence="1">
    <location>
        <begin position="1"/>
        <end position="28"/>
    </location>
</feature>
<gene>
    <name evidence="2" type="ORF">AVEN_202881_1</name>
</gene>
<keyword evidence="3" id="KW-1185">Reference proteome</keyword>
<name>A0A4Y2FJS4_ARAVE</name>
<dbReference type="Proteomes" id="UP000499080">
    <property type="component" value="Unassembled WGS sequence"/>
</dbReference>
<organism evidence="2 3">
    <name type="scientific">Araneus ventricosus</name>
    <name type="common">Orbweaver spider</name>
    <name type="synonym">Epeira ventricosa</name>
    <dbReference type="NCBI Taxonomy" id="182803"/>
    <lineage>
        <taxon>Eukaryota</taxon>
        <taxon>Metazoa</taxon>
        <taxon>Ecdysozoa</taxon>
        <taxon>Arthropoda</taxon>
        <taxon>Chelicerata</taxon>
        <taxon>Arachnida</taxon>
        <taxon>Araneae</taxon>
        <taxon>Araneomorphae</taxon>
        <taxon>Entelegynae</taxon>
        <taxon>Araneoidea</taxon>
        <taxon>Araneidae</taxon>
        <taxon>Araneus</taxon>
    </lineage>
</organism>
<reference evidence="2 3" key="1">
    <citation type="journal article" date="2019" name="Sci. Rep.">
        <title>Orb-weaving spider Araneus ventricosus genome elucidates the spidroin gene catalogue.</title>
        <authorList>
            <person name="Kono N."/>
            <person name="Nakamura H."/>
            <person name="Ohtoshi R."/>
            <person name="Moran D.A.P."/>
            <person name="Shinohara A."/>
            <person name="Yoshida Y."/>
            <person name="Fujiwara M."/>
            <person name="Mori M."/>
            <person name="Tomita M."/>
            <person name="Arakawa K."/>
        </authorList>
    </citation>
    <scope>NUCLEOTIDE SEQUENCE [LARGE SCALE GENOMIC DNA]</scope>
</reference>
<accession>A0A4Y2FJS4</accession>
<proteinExistence type="predicted"/>
<feature type="region of interest" description="Disordered" evidence="1">
    <location>
        <begin position="59"/>
        <end position="83"/>
    </location>
</feature>
<evidence type="ECO:0000313" key="3">
    <source>
        <dbReference type="Proteomes" id="UP000499080"/>
    </source>
</evidence>
<dbReference type="AlphaFoldDB" id="A0A4Y2FJS4"/>
<evidence type="ECO:0000256" key="1">
    <source>
        <dbReference type="SAM" id="MobiDB-lite"/>
    </source>
</evidence>
<evidence type="ECO:0000313" key="2">
    <source>
        <dbReference type="EMBL" id="GBM41287.1"/>
    </source>
</evidence>
<comment type="caution">
    <text evidence="2">The sequence shown here is derived from an EMBL/GenBank/DDBJ whole genome shotgun (WGS) entry which is preliminary data.</text>
</comment>
<feature type="compositionally biased region" description="Basic and acidic residues" evidence="1">
    <location>
        <begin position="1"/>
        <end position="14"/>
    </location>
</feature>
<protein>
    <submittedName>
        <fullName evidence="2">Uncharacterized protein</fullName>
    </submittedName>
</protein>
<dbReference type="EMBL" id="BGPR01000958">
    <property type="protein sequence ID" value="GBM41287.1"/>
    <property type="molecule type" value="Genomic_DNA"/>
</dbReference>
<sequence>MREEPKKQKDKEIADCQPWYNMQRTKSPPDTNFLCQVHSEVQSAQNNDAQSRHKVKLDAAPINLEHPPKPKIIANSMRNGLGD</sequence>